<dbReference type="InterPro" id="IPR036291">
    <property type="entry name" value="NAD(P)-bd_dom_sf"/>
</dbReference>
<sequence>MPPFNPSSKPVLAVVGAGPGIGEAVARKFVSEGFTVALLARTETKLQEMVSSIASDFGSHTAKYYITDLRVESDIIKTFASIKQDLGPVNVLVYNAGARRVNGRSILDTSSEEFENFTKINLFGAFWSVKCVLPDMLAAGKGTCIFTGATGSLRGSPGLSSFSPGKFGLRSLAQIVTREYQEKGIHAAHLVVDGPVDGKLIGGVTRRKWEREGEKEKLGEVEMRLMQPTDLAGIYWFVHTQPRSTWTHELDVRAQKEGMFSKL</sequence>
<dbReference type="PANTHER" id="PTHR43431:SF7">
    <property type="entry name" value="OXIDOREDUCTASE, SHORT CHAIN DEHYDROGENASE_REDUCTASE FAMILY (AFU_ORTHOLOGUE AFUA_5G14000)"/>
    <property type="match status" value="1"/>
</dbReference>
<dbReference type="SUPFAM" id="SSF51735">
    <property type="entry name" value="NAD(P)-binding Rossmann-fold domains"/>
    <property type="match status" value="1"/>
</dbReference>
<comment type="caution">
    <text evidence="1">The sequence shown here is derived from an EMBL/GenBank/DDBJ whole genome shotgun (WGS) entry which is preliminary data.</text>
</comment>
<accession>A0A8H7WH11</accession>
<evidence type="ECO:0008006" key="3">
    <source>
        <dbReference type="Google" id="ProtNLM"/>
    </source>
</evidence>
<keyword evidence="2" id="KW-1185">Reference proteome</keyword>
<proteinExistence type="predicted"/>
<name>A0A8H7WH11_9HELO</name>
<dbReference type="OrthoDB" id="5399006at2759"/>
<dbReference type="Proteomes" id="UP000664132">
    <property type="component" value="Unassembled WGS sequence"/>
</dbReference>
<dbReference type="Pfam" id="PF00106">
    <property type="entry name" value="adh_short"/>
    <property type="match status" value="1"/>
</dbReference>
<dbReference type="AlphaFoldDB" id="A0A8H7WH11"/>
<protein>
    <recommendedName>
        <fullName evidence="3">NAD(P)-binding protein</fullName>
    </recommendedName>
</protein>
<dbReference type="PRINTS" id="PR00081">
    <property type="entry name" value="GDHRDH"/>
</dbReference>
<reference evidence="1" key="1">
    <citation type="submission" date="2021-02" db="EMBL/GenBank/DDBJ databases">
        <title>Genome sequence Cadophora malorum strain M34.</title>
        <authorList>
            <person name="Stefanovic E."/>
            <person name="Vu D."/>
            <person name="Scully C."/>
            <person name="Dijksterhuis J."/>
            <person name="Roader J."/>
            <person name="Houbraken J."/>
        </authorList>
    </citation>
    <scope>NUCLEOTIDE SEQUENCE</scope>
    <source>
        <strain evidence="1">M34</strain>
    </source>
</reference>
<dbReference type="EMBL" id="JAFJYH010000017">
    <property type="protein sequence ID" value="KAG4424781.1"/>
    <property type="molecule type" value="Genomic_DNA"/>
</dbReference>
<gene>
    <name evidence="1" type="ORF">IFR04_002129</name>
</gene>
<dbReference type="Gene3D" id="3.40.50.720">
    <property type="entry name" value="NAD(P)-binding Rossmann-like Domain"/>
    <property type="match status" value="1"/>
</dbReference>
<dbReference type="InterPro" id="IPR002347">
    <property type="entry name" value="SDR_fam"/>
</dbReference>
<evidence type="ECO:0000313" key="1">
    <source>
        <dbReference type="EMBL" id="KAG4424781.1"/>
    </source>
</evidence>
<organism evidence="1 2">
    <name type="scientific">Cadophora malorum</name>
    <dbReference type="NCBI Taxonomy" id="108018"/>
    <lineage>
        <taxon>Eukaryota</taxon>
        <taxon>Fungi</taxon>
        <taxon>Dikarya</taxon>
        <taxon>Ascomycota</taxon>
        <taxon>Pezizomycotina</taxon>
        <taxon>Leotiomycetes</taxon>
        <taxon>Helotiales</taxon>
        <taxon>Ploettnerulaceae</taxon>
        <taxon>Cadophora</taxon>
    </lineage>
</organism>
<dbReference type="PANTHER" id="PTHR43431">
    <property type="entry name" value="OXIDOREDUCTASE, SHORT CHAIN DEHYDROGENASE/REDUCTASE FAMILY (AFU_ORTHOLOGUE AFUA_5G14000)"/>
    <property type="match status" value="1"/>
</dbReference>
<evidence type="ECO:0000313" key="2">
    <source>
        <dbReference type="Proteomes" id="UP000664132"/>
    </source>
</evidence>